<accession>A0A433XGW9</accession>
<keyword evidence="7 8" id="KW-0472">Membrane</keyword>
<feature type="transmembrane region" description="Helical" evidence="8">
    <location>
        <begin position="378"/>
        <end position="400"/>
    </location>
</feature>
<keyword evidence="4" id="KW-0997">Cell inner membrane</keyword>
<dbReference type="PIRSF" id="PIRSF004925">
    <property type="entry name" value="HcaT"/>
    <property type="match status" value="1"/>
</dbReference>
<evidence type="ECO:0000256" key="4">
    <source>
        <dbReference type="ARBA" id="ARBA00022519"/>
    </source>
</evidence>
<dbReference type="PANTHER" id="PTHR23522">
    <property type="entry name" value="BLL5896 PROTEIN"/>
    <property type="match status" value="1"/>
</dbReference>
<dbReference type="PANTHER" id="PTHR23522:SF10">
    <property type="entry name" value="3-PHENYLPROPIONIC ACID TRANSPORTER-RELATED"/>
    <property type="match status" value="1"/>
</dbReference>
<keyword evidence="6 8" id="KW-1133">Transmembrane helix</keyword>
<protein>
    <submittedName>
        <fullName evidence="10">MFS transporter</fullName>
    </submittedName>
</protein>
<dbReference type="GO" id="GO:0005886">
    <property type="term" value="C:plasma membrane"/>
    <property type="evidence" value="ECO:0007669"/>
    <property type="project" value="UniProtKB-SubCell"/>
</dbReference>
<proteinExistence type="predicted"/>
<sequence>MGLPFAARPDTPVARTSLFYFTLFSTVAIANPYLGIWLTDRGVSPEQIGIVNALPILIMVVLNLVVGRLADRARDWRTVIVIGSLIAILPALALLLAEDYLAILVVWTLLIVPFQAIAPVADAASLRMARRTGADFARMRVWGTVGFVVFTIGAGFVLDYFGAGAFVPLLIVTSVLRALASLQLPLFRAPVAERPAPAPVPDPKPKASRGPVVAQRLRELFKPWFLLPLFGAALVQGSHMMQMGFGALIWMEAGFSSAIIGPLWAVAPAGEILVMVFFTRIARRFSARHLILFACLVATVRWIGFALQPPLWALVVLQLSNMITFGLSYLGIINFIANWTGEDMAAEAQSFYVVIRQIVTVLALSGFGVLMAHFGAGGFYGASAMAFAGALCVIASLILMSPRQERG</sequence>
<evidence type="ECO:0000313" key="10">
    <source>
        <dbReference type="EMBL" id="RUT33158.1"/>
    </source>
</evidence>
<evidence type="ECO:0000259" key="9">
    <source>
        <dbReference type="Pfam" id="PF12832"/>
    </source>
</evidence>
<dbReference type="EMBL" id="RZNJ01000002">
    <property type="protein sequence ID" value="RUT33158.1"/>
    <property type="molecule type" value="Genomic_DNA"/>
</dbReference>
<feature type="transmembrane region" description="Helical" evidence="8">
    <location>
        <begin position="48"/>
        <end position="66"/>
    </location>
</feature>
<keyword evidence="11" id="KW-1185">Reference proteome</keyword>
<dbReference type="GO" id="GO:0015528">
    <property type="term" value="F:lactose:proton symporter activity"/>
    <property type="evidence" value="ECO:0007669"/>
    <property type="project" value="TreeGrafter"/>
</dbReference>
<feature type="transmembrane region" description="Helical" evidence="8">
    <location>
        <begin position="319"/>
        <end position="339"/>
    </location>
</feature>
<feature type="transmembrane region" description="Helical" evidence="8">
    <location>
        <begin position="18"/>
        <end position="36"/>
    </location>
</feature>
<name>A0A433XGW9_9HYPH</name>
<feature type="transmembrane region" description="Helical" evidence="8">
    <location>
        <begin position="290"/>
        <end position="307"/>
    </location>
</feature>
<dbReference type="AlphaFoldDB" id="A0A433XGW9"/>
<keyword evidence="2" id="KW-0813">Transport</keyword>
<dbReference type="RefSeq" id="WP_127188112.1">
    <property type="nucleotide sequence ID" value="NZ_RZNJ01000002.1"/>
</dbReference>
<dbReference type="Proteomes" id="UP000281547">
    <property type="component" value="Unassembled WGS sequence"/>
</dbReference>
<feature type="transmembrane region" description="Helical" evidence="8">
    <location>
        <begin position="225"/>
        <end position="251"/>
    </location>
</feature>
<organism evidence="10 11">
    <name type="scientific">Arsenicitalea aurantiaca</name>
    <dbReference type="NCBI Taxonomy" id="1783274"/>
    <lineage>
        <taxon>Bacteria</taxon>
        <taxon>Pseudomonadati</taxon>
        <taxon>Pseudomonadota</taxon>
        <taxon>Alphaproteobacteria</taxon>
        <taxon>Hyphomicrobiales</taxon>
        <taxon>Devosiaceae</taxon>
        <taxon>Arsenicitalea</taxon>
    </lineage>
</organism>
<dbReference type="GO" id="GO:0030395">
    <property type="term" value="F:lactose binding"/>
    <property type="evidence" value="ECO:0007669"/>
    <property type="project" value="TreeGrafter"/>
</dbReference>
<feature type="transmembrane region" description="Helical" evidence="8">
    <location>
        <begin position="257"/>
        <end position="278"/>
    </location>
</feature>
<evidence type="ECO:0000256" key="2">
    <source>
        <dbReference type="ARBA" id="ARBA00022448"/>
    </source>
</evidence>
<evidence type="ECO:0000256" key="8">
    <source>
        <dbReference type="SAM" id="Phobius"/>
    </source>
</evidence>
<dbReference type="InterPro" id="IPR024989">
    <property type="entry name" value="MFS_assoc_dom"/>
</dbReference>
<feature type="domain" description="Major facilitator superfamily associated" evidence="9">
    <location>
        <begin position="15"/>
        <end position="355"/>
    </location>
</feature>
<evidence type="ECO:0000313" key="11">
    <source>
        <dbReference type="Proteomes" id="UP000281547"/>
    </source>
</evidence>
<dbReference type="Pfam" id="PF12832">
    <property type="entry name" value="MFS_1_like"/>
    <property type="match status" value="1"/>
</dbReference>
<dbReference type="NCBIfam" id="NF037955">
    <property type="entry name" value="mfs"/>
    <property type="match status" value="1"/>
</dbReference>
<evidence type="ECO:0000256" key="6">
    <source>
        <dbReference type="ARBA" id="ARBA00022989"/>
    </source>
</evidence>
<dbReference type="Gene3D" id="1.20.1250.20">
    <property type="entry name" value="MFS general substrate transporter like domains"/>
    <property type="match status" value="2"/>
</dbReference>
<dbReference type="OrthoDB" id="9150135at2"/>
<feature type="transmembrane region" description="Helical" evidence="8">
    <location>
        <begin position="141"/>
        <end position="161"/>
    </location>
</feature>
<dbReference type="InterPro" id="IPR036259">
    <property type="entry name" value="MFS_trans_sf"/>
</dbReference>
<feature type="transmembrane region" description="Helical" evidence="8">
    <location>
        <begin position="351"/>
        <end position="372"/>
    </location>
</feature>
<evidence type="ECO:0000256" key="7">
    <source>
        <dbReference type="ARBA" id="ARBA00023136"/>
    </source>
</evidence>
<evidence type="ECO:0000256" key="3">
    <source>
        <dbReference type="ARBA" id="ARBA00022475"/>
    </source>
</evidence>
<comment type="subcellular location">
    <subcellularLocation>
        <location evidence="1">Cell inner membrane</location>
        <topology evidence="1">Multi-pass membrane protein</topology>
    </subcellularLocation>
</comment>
<dbReference type="SUPFAM" id="SSF103473">
    <property type="entry name" value="MFS general substrate transporter"/>
    <property type="match status" value="1"/>
</dbReference>
<reference evidence="10 11" key="1">
    <citation type="journal article" date="2016" name="Int. J. Syst. Evol. Microbiol.">
        <title>Arsenicitalea aurantiaca gen. nov., sp. nov., a new member of the family Hyphomicrobiaceae, isolated from high-arsenic sediment.</title>
        <authorList>
            <person name="Mu Y."/>
            <person name="Zhou L."/>
            <person name="Zeng X.C."/>
            <person name="Liu L."/>
            <person name="Pan Y."/>
            <person name="Chen X."/>
            <person name="Wang J."/>
            <person name="Li S."/>
            <person name="Li W.J."/>
            <person name="Wang Y."/>
        </authorList>
    </citation>
    <scope>NUCLEOTIDE SEQUENCE [LARGE SCALE GENOMIC DNA]</scope>
    <source>
        <strain evidence="10 11">42-50</strain>
    </source>
</reference>
<gene>
    <name evidence="10" type="ORF">EMQ25_08540</name>
</gene>
<comment type="caution">
    <text evidence="10">The sequence shown here is derived from an EMBL/GenBank/DDBJ whole genome shotgun (WGS) entry which is preliminary data.</text>
</comment>
<feature type="transmembrane region" description="Helical" evidence="8">
    <location>
        <begin position="78"/>
        <end position="96"/>
    </location>
</feature>
<feature type="transmembrane region" description="Helical" evidence="8">
    <location>
        <begin position="102"/>
        <end position="121"/>
    </location>
</feature>
<dbReference type="InterPro" id="IPR026032">
    <property type="entry name" value="HcaT-like"/>
</dbReference>
<keyword evidence="5 8" id="KW-0812">Transmembrane</keyword>
<keyword evidence="3" id="KW-1003">Cell membrane</keyword>
<evidence type="ECO:0000256" key="1">
    <source>
        <dbReference type="ARBA" id="ARBA00004429"/>
    </source>
</evidence>
<feature type="transmembrane region" description="Helical" evidence="8">
    <location>
        <begin position="167"/>
        <end position="187"/>
    </location>
</feature>
<evidence type="ECO:0000256" key="5">
    <source>
        <dbReference type="ARBA" id="ARBA00022692"/>
    </source>
</evidence>